<dbReference type="Gene3D" id="3.40.1280.10">
    <property type="match status" value="1"/>
</dbReference>
<dbReference type="SUPFAM" id="SSF75217">
    <property type="entry name" value="alpha/beta knot"/>
    <property type="match status" value="1"/>
</dbReference>
<dbReference type="Gene3D" id="3.30.1330.30">
    <property type="match status" value="1"/>
</dbReference>
<keyword evidence="3" id="KW-0808">Transferase</keyword>
<dbReference type="GO" id="GO:0003723">
    <property type="term" value="F:RNA binding"/>
    <property type="evidence" value="ECO:0007669"/>
    <property type="project" value="InterPro"/>
</dbReference>
<dbReference type="GO" id="GO:0006396">
    <property type="term" value="P:RNA processing"/>
    <property type="evidence" value="ECO:0007669"/>
    <property type="project" value="InterPro"/>
</dbReference>
<evidence type="ECO:0000259" key="5">
    <source>
        <dbReference type="Pfam" id="PF22435"/>
    </source>
</evidence>
<keyword evidence="7" id="KW-1185">Reference proteome</keyword>
<comment type="caution">
    <text evidence="6">The sequence shown here is derived from an EMBL/GenBank/DDBJ whole genome shotgun (WGS) entry which is preliminary data.</text>
</comment>
<dbReference type="InterPro" id="IPR051259">
    <property type="entry name" value="rRNA_Methyltransferase"/>
</dbReference>
<evidence type="ECO:0000313" key="7">
    <source>
        <dbReference type="Proteomes" id="UP000654482"/>
    </source>
</evidence>
<dbReference type="InterPro" id="IPR029064">
    <property type="entry name" value="Ribosomal_eL30-like_sf"/>
</dbReference>
<keyword evidence="2 6" id="KW-0489">Methyltransferase</keyword>
<dbReference type="InterPro" id="IPR053888">
    <property type="entry name" value="MRM3-like_sub_bind"/>
</dbReference>
<dbReference type="EMBL" id="JADEWZ010000040">
    <property type="protein sequence ID" value="MBE9118189.1"/>
    <property type="molecule type" value="Genomic_DNA"/>
</dbReference>
<evidence type="ECO:0000256" key="3">
    <source>
        <dbReference type="ARBA" id="ARBA00022679"/>
    </source>
</evidence>
<feature type="domain" description="tRNA/rRNA methyltransferase SpoU type" evidence="4">
    <location>
        <begin position="127"/>
        <end position="264"/>
    </location>
</feature>
<dbReference type="InterPro" id="IPR029028">
    <property type="entry name" value="Alpha/beta_knot_MTases"/>
</dbReference>
<evidence type="ECO:0000313" key="6">
    <source>
        <dbReference type="EMBL" id="MBE9118189.1"/>
    </source>
</evidence>
<dbReference type="SUPFAM" id="SSF55315">
    <property type="entry name" value="L30e-like"/>
    <property type="match status" value="1"/>
</dbReference>
<dbReference type="InterPro" id="IPR029026">
    <property type="entry name" value="tRNA_m1G_MTases_N"/>
</dbReference>
<gene>
    <name evidence="6" type="ORF">IQ249_20045</name>
</gene>
<dbReference type="GO" id="GO:0008173">
    <property type="term" value="F:RNA methyltransferase activity"/>
    <property type="evidence" value="ECO:0007669"/>
    <property type="project" value="InterPro"/>
</dbReference>
<dbReference type="Proteomes" id="UP000654482">
    <property type="component" value="Unassembled WGS sequence"/>
</dbReference>
<dbReference type="GO" id="GO:0032259">
    <property type="term" value="P:methylation"/>
    <property type="evidence" value="ECO:0007669"/>
    <property type="project" value="UniProtKB-KW"/>
</dbReference>
<dbReference type="InterPro" id="IPR001537">
    <property type="entry name" value="SpoU_MeTrfase"/>
</dbReference>
<dbReference type="Pfam" id="PF22435">
    <property type="entry name" value="MRM3-like_sub_bind"/>
    <property type="match status" value="1"/>
</dbReference>
<dbReference type="AlphaFoldDB" id="A0A8J7J5Q2"/>
<dbReference type="RefSeq" id="WP_194031279.1">
    <property type="nucleotide sequence ID" value="NZ_JADEWZ010000040.1"/>
</dbReference>
<reference evidence="6" key="1">
    <citation type="submission" date="2020-10" db="EMBL/GenBank/DDBJ databases">
        <authorList>
            <person name="Castelo-Branco R."/>
            <person name="Eusebio N."/>
            <person name="Adriana R."/>
            <person name="Vieira A."/>
            <person name="Brugerolle De Fraissinette N."/>
            <person name="Rezende De Castro R."/>
            <person name="Schneider M.P."/>
            <person name="Vasconcelos V."/>
            <person name="Leao P.N."/>
        </authorList>
    </citation>
    <scope>NUCLEOTIDE SEQUENCE</scope>
    <source>
        <strain evidence="6">LEGE 07157</strain>
    </source>
</reference>
<organism evidence="6 7">
    <name type="scientific">Lusitaniella coriacea LEGE 07157</name>
    <dbReference type="NCBI Taxonomy" id="945747"/>
    <lineage>
        <taxon>Bacteria</taxon>
        <taxon>Bacillati</taxon>
        <taxon>Cyanobacteriota</taxon>
        <taxon>Cyanophyceae</taxon>
        <taxon>Spirulinales</taxon>
        <taxon>Lusitaniellaceae</taxon>
        <taxon>Lusitaniella</taxon>
    </lineage>
</organism>
<comment type="similarity">
    <text evidence="1">Belongs to the class IV-like SAM-binding methyltransferase superfamily. RNA methyltransferase TrmH family.</text>
</comment>
<evidence type="ECO:0000259" key="4">
    <source>
        <dbReference type="Pfam" id="PF00588"/>
    </source>
</evidence>
<accession>A0A8J7J5Q2</accession>
<dbReference type="CDD" id="cd18095">
    <property type="entry name" value="SpoU-like_rRNA-MTase"/>
    <property type="match status" value="1"/>
</dbReference>
<dbReference type="Pfam" id="PF00588">
    <property type="entry name" value="SpoU_methylase"/>
    <property type="match status" value="1"/>
</dbReference>
<dbReference type="PANTHER" id="PTHR43191">
    <property type="entry name" value="RRNA METHYLTRANSFERASE 3"/>
    <property type="match status" value="1"/>
</dbReference>
<proteinExistence type="inferred from homology"/>
<sequence>MTGTRNSGRDRHCVKAALAEVEKLHSDRNYRQASGLFYVEGVRNFVSAIDRGLDISTLLFSEKLLTAPLARKLVRQSRRSGVPTVSLTPEQFRRISHTPRASGVSAILRQPWVELPKVSPQTGLCWVVLESVRSPGNFGSLIRTSEAIGGAGFILVGGRIDPFDPNVVRASMGSIFRQAFVRTTFSQLHRWMRSNHCCGVGASPDGAAELHQFDYPRSTLLVLGEERRGLTPQQRNLCQHFVRIPMVGKADSLNLAVAGSLLLYELYRTAKK</sequence>
<evidence type="ECO:0000256" key="2">
    <source>
        <dbReference type="ARBA" id="ARBA00022603"/>
    </source>
</evidence>
<name>A0A8J7J5Q2_9CYAN</name>
<protein>
    <submittedName>
        <fullName evidence="6">RNA methyltransferase</fullName>
    </submittedName>
</protein>
<evidence type="ECO:0000256" key="1">
    <source>
        <dbReference type="ARBA" id="ARBA00007228"/>
    </source>
</evidence>
<feature type="domain" description="MRM3-like substrate binding" evidence="5">
    <location>
        <begin position="21"/>
        <end position="106"/>
    </location>
</feature>
<dbReference type="PANTHER" id="PTHR43191:SF2">
    <property type="entry name" value="RRNA METHYLTRANSFERASE 3, MITOCHONDRIAL"/>
    <property type="match status" value="1"/>
</dbReference>